<evidence type="ECO:0000313" key="3">
    <source>
        <dbReference type="Proteomes" id="UP000564806"/>
    </source>
</evidence>
<dbReference type="EMBL" id="JABWCS010000221">
    <property type="protein sequence ID" value="NUU64143.1"/>
    <property type="molecule type" value="Genomic_DNA"/>
</dbReference>
<gene>
    <name evidence="2" type="ORF">HPT30_27710</name>
</gene>
<dbReference type="RefSeq" id="WP_175374492.1">
    <property type="nucleotide sequence ID" value="NZ_JABWCS010000221.1"/>
</dbReference>
<keyword evidence="3" id="KW-1185">Reference proteome</keyword>
<dbReference type="Pfam" id="PF26353">
    <property type="entry name" value="YhfM"/>
    <property type="match status" value="1"/>
</dbReference>
<feature type="domain" description="YhfM-like" evidence="1">
    <location>
        <begin position="36"/>
        <end position="126"/>
    </location>
</feature>
<dbReference type="Proteomes" id="UP000564806">
    <property type="component" value="Unassembled WGS sequence"/>
</dbReference>
<reference evidence="2" key="1">
    <citation type="submission" date="2020-06" db="EMBL/GenBank/DDBJ databases">
        <title>Paenibacillus sp. nov., isolated from soil.</title>
        <authorList>
            <person name="Seo Y.L."/>
        </authorList>
    </citation>
    <scope>NUCLEOTIDE SEQUENCE [LARGE SCALE GENOMIC DNA]</scope>
    <source>
        <strain evidence="2">JW14</strain>
    </source>
</reference>
<evidence type="ECO:0000313" key="2">
    <source>
        <dbReference type="EMBL" id="NUU64143.1"/>
    </source>
</evidence>
<proteinExistence type="predicted"/>
<organism evidence="2 3">
    <name type="scientific">Paenibacillus agri</name>
    <dbReference type="NCBI Taxonomy" id="2744309"/>
    <lineage>
        <taxon>Bacteria</taxon>
        <taxon>Bacillati</taxon>
        <taxon>Bacillota</taxon>
        <taxon>Bacilli</taxon>
        <taxon>Bacillales</taxon>
        <taxon>Paenibacillaceae</taxon>
        <taxon>Paenibacillus</taxon>
    </lineage>
</organism>
<sequence length="134" mass="14611">MVLSGCQNAFGYINARWIHEISLTYHQLDQQTEQQAANVEPKSISDAALIKTVAEAMNKSKRIQGELDYAPDFIMKLVYGDGYTEEYALGLGKEKGHNGLLVASVNSGKGYSIPAKHADKLRDMIYGAASADGE</sequence>
<name>A0A850ESH3_9BACL</name>
<protein>
    <recommendedName>
        <fullName evidence="1">YhfM-like domain-containing protein</fullName>
    </recommendedName>
</protein>
<comment type="caution">
    <text evidence="2">The sequence shown here is derived from an EMBL/GenBank/DDBJ whole genome shotgun (WGS) entry which is preliminary data.</text>
</comment>
<dbReference type="InterPro" id="IPR058780">
    <property type="entry name" value="YhfM-like_dom"/>
</dbReference>
<dbReference type="AlphaFoldDB" id="A0A850ESH3"/>
<evidence type="ECO:0000259" key="1">
    <source>
        <dbReference type="Pfam" id="PF26353"/>
    </source>
</evidence>
<accession>A0A850ESH3</accession>